<dbReference type="PATRIC" id="fig|1196325.3.peg.3989"/>
<dbReference type="AlphaFoldDB" id="I7CD94"/>
<accession>I7CD94</accession>
<proteinExistence type="predicted"/>
<dbReference type="HOGENOM" id="CLU_3172227_0_0_6"/>
<reference evidence="2" key="1">
    <citation type="journal article" date="2013" name="Microb. Biotechnol.">
        <title>Metabolic potential of the organic-solvent tolerant Pseudomonas putida DOT-T1E deduced from its annotated genome.</title>
        <authorList>
            <person name="Udaondo Z."/>
            <person name="Molina L."/>
            <person name="Daniels C."/>
            <person name="Gomez M.J."/>
            <person name="Molina-Henares M.A."/>
            <person name="Matilla M.A."/>
            <person name="Roca A."/>
            <person name="Fernandez M."/>
            <person name="Duque E."/>
            <person name="Segura A."/>
            <person name="Ramos J.L."/>
        </authorList>
    </citation>
    <scope>NUCLEOTIDE SEQUENCE [LARGE SCALE GENOMIC DNA]</scope>
    <source>
        <strain evidence="2">DOT-T1E</strain>
    </source>
</reference>
<evidence type="ECO:0000313" key="2">
    <source>
        <dbReference type="Proteomes" id="UP000006503"/>
    </source>
</evidence>
<gene>
    <name evidence="1" type="ordered locus">T1E_4034</name>
</gene>
<evidence type="ECO:0000313" key="1">
    <source>
        <dbReference type="EMBL" id="AFO49864.1"/>
    </source>
</evidence>
<name>I7CD94_PSEPT</name>
<dbReference type="Proteomes" id="UP000006503">
    <property type="component" value="Chromosome"/>
</dbReference>
<protein>
    <submittedName>
        <fullName evidence="1">Uncharacterized protein</fullName>
    </submittedName>
</protein>
<organism evidence="1 2">
    <name type="scientific">Pseudomonas putida (strain DOT-T1E)</name>
    <dbReference type="NCBI Taxonomy" id="1196325"/>
    <lineage>
        <taxon>Bacteria</taxon>
        <taxon>Pseudomonadati</taxon>
        <taxon>Pseudomonadota</taxon>
        <taxon>Gammaproteobacteria</taxon>
        <taxon>Pseudomonadales</taxon>
        <taxon>Pseudomonadaceae</taxon>
        <taxon>Pseudomonas</taxon>
    </lineage>
</organism>
<dbReference type="KEGG" id="ppx:T1E_4034"/>
<sequence>MSPQFLYCSGALWAPTVPSTCSMALRGCTKHAHPPARAYRLRDRLRN</sequence>
<dbReference type="EMBL" id="CP003734">
    <property type="protein sequence ID" value="AFO49864.1"/>
    <property type="molecule type" value="Genomic_DNA"/>
</dbReference>